<gene>
    <name evidence="3" type="ORF">BUY34_11805</name>
</gene>
<evidence type="ECO:0000313" key="4">
    <source>
        <dbReference type="Proteomes" id="UP000241208"/>
    </source>
</evidence>
<comment type="caution">
    <text evidence="3">The sequence shown here is derived from an EMBL/GenBank/DDBJ whole genome shotgun (WGS) entry which is preliminary data.</text>
</comment>
<dbReference type="PROSITE" id="PS51257">
    <property type="entry name" value="PROKAR_LIPOPROTEIN"/>
    <property type="match status" value="1"/>
</dbReference>
<accession>A0A2T4LPQ5</accession>
<name>A0A2T4LPQ5_9STAP</name>
<feature type="region of interest" description="Disordered" evidence="1">
    <location>
        <begin position="25"/>
        <end position="44"/>
    </location>
</feature>
<reference evidence="3 4" key="1">
    <citation type="journal article" date="2016" name="Front. Microbiol.">
        <title>Comprehensive Phylogenetic Analysis of Bovine Non-aureus Staphylococci Species Based on Whole-Genome Sequencing.</title>
        <authorList>
            <person name="Naushad S."/>
            <person name="Barkema H.W."/>
            <person name="Luby C."/>
            <person name="Condas L.A."/>
            <person name="Nobrega D.B."/>
            <person name="Carson D.A."/>
            <person name="De Buck J."/>
        </authorList>
    </citation>
    <scope>NUCLEOTIDE SEQUENCE [LARGE SCALE GENOMIC DNA]</scope>
    <source>
        <strain evidence="3 4">SNUC 3829</strain>
    </source>
</reference>
<feature type="compositionally biased region" description="Basic and acidic residues" evidence="1">
    <location>
        <begin position="32"/>
        <end position="44"/>
    </location>
</feature>
<organism evidence="3 4">
    <name type="scientific">Staphylococcus cohnii</name>
    <dbReference type="NCBI Taxonomy" id="29382"/>
    <lineage>
        <taxon>Bacteria</taxon>
        <taxon>Bacillati</taxon>
        <taxon>Bacillota</taxon>
        <taxon>Bacilli</taxon>
        <taxon>Bacillales</taxon>
        <taxon>Staphylococcaceae</taxon>
        <taxon>Staphylococcus</taxon>
        <taxon>Staphylococcus cohnii species complex</taxon>
    </lineage>
</organism>
<dbReference type="AlphaFoldDB" id="A0A2T4LPQ5"/>
<evidence type="ECO:0008006" key="5">
    <source>
        <dbReference type="Google" id="ProtNLM"/>
    </source>
</evidence>
<protein>
    <recommendedName>
        <fullName evidence="5">Lipoprotein</fullName>
    </recommendedName>
</protein>
<proteinExistence type="predicted"/>
<dbReference type="Proteomes" id="UP000241208">
    <property type="component" value="Unassembled WGS sequence"/>
</dbReference>
<keyword evidence="2" id="KW-0732">Signal</keyword>
<feature type="signal peptide" evidence="2">
    <location>
        <begin position="1"/>
        <end position="19"/>
    </location>
</feature>
<feature type="region of interest" description="Disordered" evidence="1">
    <location>
        <begin position="265"/>
        <end position="287"/>
    </location>
</feature>
<evidence type="ECO:0000313" key="3">
    <source>
        <dbReference type="EMBL" id="PTF62665.1"/>
    </source>
</evidence>
<evidence type="ECO:0000256" key="1">
    <source>
        <dbReference type="SAM" id="MobiDB-lite"/>
    </source>
</evidence>
<sequence length="287" mass="32724">MNKSFKILGLLSMSFVLLSGCGNDTNSSSNEKSNDKEHSSSNKKEIKKVEFSKYISNSEHVFYKINTGSMITNDMIADGNEHDGISIKDLGETTVDNSSILKNIIATKDGQTRDFSIDFSKNETYNFKSFSKYKGSELTNKLIKAETKQDEDSSNSEASAFVNPKQLLFTEKDKSDSIYFQFNNDTSIADEKEEIKEHGYSYSSYNTSIKPFKYNDKYYSGLADAHYNEEDGELTVNHILITEIANKNQQIVLDNKEKFNDDEIIRYEDTDKAKKEQEKEEDNVDNL</sequence>
<evidence type="ECO:0000256" key="2">
    <source>
        <dbReference type="SAM" id="SignalP"/>
    </source>
</evidence>
<feature type="compositionally biased region" description="Basic and acidic residues" evidence="1">
    <location>
        <begin position="265"/>
        <end position="278"/>
    </location>
</feature>
<feature type="chain" id="PRO_5038338736" description="Lipoprotein" evidence="2">
    <location>
        <begin position="20"/>
        <end position="287"/>
    </location>
</feature>
<dbReference type="EMBL" id="PYZR01000191">
    <property type="protein sequence ID" value="PTF62665.1"/>
    <property type="molecule type" value="Genomic_DNA"/>
</dbReference>